<dbReference type="EMBL" id="CASHTH010003967">
    <property type="protein sequence ID" value="CAI8051828.1"/>
    <property type="molecule type" value="Genomic_DNA"/>
</dbReference>
<accession>A0AA35TQ98</accession>
<keyword evidence="2" id="KW-1185">Reference proteome</keyword>
<feature type="non-terminal residue" evidence="1">
    <location>
        <position position="1"/>
    </location>
</feature>
<protein>
    <submittedName>
        <fullName evidence="1">Uncharacterized protein</fullName>
    </submittedName>
</protein>
<evidence type="ECO:0000313" key="2">
    <source>
        <dbReference type="Proteomes" id="UP001174909"/>
    </source>
</evidence>
<comment type="caution">
    <text evidence="1">The sequence shown here is derived from an EMBL/GenBank/DDBJ whole genome shotgun (WGS) entry which is preliminary data.</text>
</comment>
<proteinExistence type="predicted"/>
<evidence type="ECO:0000313" key="1">
    <source>
        <dbReference type="EMBL" id="CAI8051828.1"/>
    </source>
</evidence>
<sequence length="141" mass="14647">NKLIPGNGPASTAVLLLQAGVGDLPPLVVAADEMVAGNAHVIHEDGVLVVAHEQLHLPYLQPLRRHRDHEVTHVPVPGRVIVRDHRPKEVVGAFRVPLGTWLSADEDVLTGEQPVVTIPNGAAGVAGQVCAGPGLGCTSAT</sequence>
<reference evidence="1" key="1">
    <citation type="submission" date="2023-03" db="EMBL/GenBank/DDBJ databases">
        <authorList>
            <person name="Steffen K."/>
            <person name="Cardenas P."/>
        </authorList>
    </citation>
    <scope>NUCLEOTIDE SEQUENCE</scope>
</reference>
<name>A0AA35TQ98_GEOBA</name>
<gene>
    <name evidence="1" type="ORF">GBAR_LOCUS28370</name>
</gene>
<dbReference type="AlphaFoldDB" id="A0AA35TQ98"/>
<organism evidence="1 2">
    <name type="scientific">Geodia barretti</name>
    <name type="common">Barrett's horny sponge</name>
    <dbReference type="NCBI Taxonomy" id="519541"/>
    <lineage>
        <taxon>Eukaryota</taxon>
        <taxon>Metazoa</taxon>
        <taxon>Porifera</taxon>
        <taxon>Demospongiae</taxon>
        <taxon>Heteroscleromorpha</taxon>
        <taxon>Tetractinellida</taxon>
        <taxon>Astrophorina</taxon>
        <taxon>Geodiidae</taxon>
        <taxon>Geodia</taxon>
    </lineage>
</organism>
<dbReference type="Proteomes" id="UP001174909">
    <property type="component" value="Unassembled WGS sequence"/>
</dbReference>